<evidence type="ECO:0000313" key="3">
    <source>
        <dbReference type="EMBL" id="AIF71710.1"/>
    </source>
</evidence>
<accession>A0A075LYD3</accession>
<dbReference type="OrthoDB" id="11796at10239"/>
<dbReference type="Proteomes" id="UP000028562">
    <property type="component" value="Segment"/>
</dbReference>
<organism evidence="3 4">
    <name type="scientific">Staphylococcus phage phiBU01</name>
    <dbReference type="NCBI Taxonomy" id="1519999"/>
    <lineage>
        <taxon>Viruses</taxon>
        <taxon>Duplodnaviria</taxon>
        <taxon>Heunggongvirae</taxon>
        <taxon>Uroviricota</taxon>
        <taxon>Caudoviricetes</taxon>
        <taxon>Bronfenbrennervirinae</taxon>
        <taxon>Biseptimavirus</taxon>
        <taxon>Biseptimavirus BU01</taxon>
    </lineage>
</organism>
<proteinExistence type="predicted"/>
<dbReference type="GO" id="GO:0016301">
    <property type="term" value="F:kinase activity"/>
    <property type="evidence" value="ECO:0007669"/>
    <property type="project" value="UniProtKB-KW"/>
</dbReference>
<keyword evidence="1" id="KW-0732">Signal</keyword>
<sequence length="176" mass="19945">MNKNKYIIFGGSAMLKRSLLFLTVLLLLFSFSSITNEVSASSSFDKGKYKKGDDASYFEPTGPYLMVNVTGVDSKGNELLSPHYVEFPIKPGTTLTKEKIEYYVEWALDATAYKEFRVVELDPSAKIEVTYYDKNKKKEETKSFPITEKGFVVPDLSEHIKNPGFNLITKVVIEKK</sequence>
<name>A0A075LYD3_9CAUD</name>
<dbReference type="SUPFAM" id="SSF54328">
    <property type="entry name" value="Staphylokinase/streptokinase"/>
    <property type="match status" value="1"/>
</dbReference>
<dbReference type="RefSeq" id="YP_009113104.1">
    <property type="nucleotide sequence ID" value="NC_026016.1"/>
</dbReference>
<reference evidence="3 4" key="1">
    <citation type="journal article" date="2014" name="PLoS ONE">
        <title>Beyond the Chromosome: The Prevalence of Unique Extra-Chromosomal Bacteriophages with Integrated Virulence Genes in Pathogenic Staphylococcus aureus.</title>
        <authorList>
            <person name="Utter B."/>
            <person name="Deutsch D.R."/>
            <person name="Schuch R."/>
            <person name="Winer B.Y."/>
            <person name="Verratti K."/>
            <person name="Bishop-Lilly K."/>
            <person name="Sozhamannan S."/>
            <person name="Fischetti V.A."/>
        </authorList>
    </citation>
    <scope>NUCLEOTIDE SEQUENCE [LARGE SCALE GENOMIC DNA]</scope>
</reference>
<dbReference type="KEGG" id="vg:22807959"/>
<dbReference type="InterPro" id="IPR004093">
    <property type="entry name" value="SAK"/>
</dbReference>
<evidence type="ECO:0000256" key="1">
    <source>
        <dbReference type="ARBA" id="ARBA00022729"/>
    </source>
</evidence>
<keyword evidence="2" id="KW-0617">Plasminogen activation</keyword>
<protein>
    <submittedName>
        <fullName evidence="3">Staphylokinase</fullName>
    </submittedName>
</protein>
<keyword evidence="3" id="KW-0808">Transferase</keyword>
<dbReference type="Gene3D" id="3.10.20.130">
    <property type="match status" value="1"/>
</dbReference>
<dbReference type="InterPro" id="IPR036120">
    <property type="entry name" value="SAK/SK_sf"/>
</dbReference>
<evidence type="ECO:0000313" key="4">
    <source>
        <dbReference type="Proteomes" id="UP000028562"/>
    </source>
</evidence>
<keyword evidence="3" id="KW-0418">Kinase</keyword>
<dbReference type="Pfam" id="PF02821">
    <property type="entry name" value="Staphylokinase"/>
    <property type="match status" value="1"/>
</dbReference>
<dbReference type="GeneID" id="22807959"/>
<dbReference type="GO" id="GO:0005576">
    <property type="term" value="C:extracellular region"/>
    <property type="evidence" value="ECO:0007669"/>
    <property type="project" value="InterPro"/>
</dbReference>
<dbReference type="EMBL" id="KF831354">
    <property type="protein sequence ID" value="AIF71710.1"/>
    <property type="molecule type" value="Genomic_DNA"/>
</dbReference>
<evidence type="ECO:0000256" key="2">
    <source>
        <dbReference type="ARBA" id="ARBA00023202"/>
    </source>
</evidence>
<keyword evidence="4" id="KW-1185">Reference proteome</keyword>